<feature type="compositionally biased region" description="Low complexity" evidence="2">
    <location>
        <begin position="248"/>
        <end position="257"/>
    </location>
</feature>
<keyword evidence="5" id="KW-1185">Reference proteome</keyword>
<evidence type="ECO:0000256" key="1">
    <source>
        <dbReference type="SAM" id="Coils"/>
    </source>
</evidence>
<evidence type="ECO:0000313" key="5">
    <source>
        <dbReference type="Proteomes" id="UP001210211"/>
    </source>
</evidence>
<name>A0AAD5ZIR6_9POAL</name>
<protein>
    <recommendedName>
        <fullName evidence="3">At4g15545-like C-terminal domain-containing protein</fullName>
    </recommendedName>
</protein>
<sequence>MAQRDGVDFHLPDEILAVIPTDPYDQLDVARKITSMALASRVTRLESDSARLRQQIADRDRTIEELHEKVARLDRVVQEYSAKLKGSLEENAKLVRERDMLSVTAKKLARNLAKLETFKRQLMQTLSEDNLNQLSEIAAEDNSDNLVARIPSWRDAYQNMVSRNPSWEEESTSSHAVSDIASGSTATWGSTQNGNEFSITKYSAPAATFGSSQRGGFSTTGSSPRTLSGNTSPRKSSLDVNAISASYSRSSQPVSAPVSPPKRRPFSERPRMDGKEFFRQARSRLSYEQFGAFLANIKEFNSRKQSKEETLQKAEEIFGSENKDLFISFQNMINRDQP</sequence>
<dbReference type="InterPro" id="IPR058936">
    <property type="entry name" value="At4g15545-like"/>
</dbReference>
<evidence type="ECO:0000313" key="4">
    <source>
        <dbReference type="EMBL" id="KAJ3698541.1"/>
    </source>
</evidence>
<keyword evidence="1" id="KW-0175">Coiled coil</keyword>
<dbReference type="PANTHER" id="PTHR47383">
    <property type="entry name" value="OS03G0659800 PROTEIN"/>
    <property type="match status" value="1"/>
</dbReference>
<feature type="compositionally biased region" description="Polar residues" evidence="2">
    <location>
        <begin position="210"/>
        <end position="247"/>
    </location>
</feature>
<dbReference type="InterPro" id="IPR058935">
    <property type="entry name" value="At4g15545-like_C"/>
</dbReference>
<feature type="coiled-coil region" evidence="1">
    <location>
        <begin position="49"/>
        <end position="97"/>
    </location>
</feature>
<gene>
    <name evidence="4" type="ORF">LUZ61_002246</name>
</gene>
<feature type="compositionally biased region" description="Polar residues" evidence="2">
    <location>
        <begin position="173"/>
        <end position="193"/>
    </location>
</feature>
<feature type="region of interest" description="Disordered" evidence="2">
    <location>
        <begin position="210"/>
        <end position="270"/>
    </location>
</feature>
<evidence type="ECO:0000256" key="2">
    <source>
        <dbReference type="SAM" id="MobiDB-lite"/>
    </source>
</evidence>
<dbReference type="Pfam" id="PF25972">
    <property type="entry name" value="At4g15545_C"/>
    <property type="match status" value="1"/>
</dbReference>
<comment type="caution">
    <text evidence="4">The sequence shown here is derived from an EMBL/GenBank/DDBJ whole genome shotgun (WGS) entry which is preliminary data.</text>
</comment>
<dbReference type="PANTHER" id="PTHR47383:SF2">
    <property type="entry name" value="OS04G0616000 PROTEIN"/>
    <property type="match status" value="1"/>
</dbReference>
<proteinExistence type="predicted"/>
<evidence type="ECO:0000259" key="3">
    <source>
        <dbReference type="Pfam" id="PF25972"/>
    </source>
</evidence>
<feature type="region of interest" description="Disordered" evidence="2">
    <location>
        <begin position="164"/>
        <end position="193"/>
    </location>
</feature>
<accession>A0AAD5ZIR6</accession>
<dbReference type="EMBL" id="JAMRDG010000001">
    <property type="protein sequence ID" value="KAJ3698541.1"/>
    <property type="molecule type" value="Genomic_DNA"/>
</dbReference>
<reference evidence="4 5" key="1">
    <citation type="journal article" date="2022" name="Cell">
        <title>Repeat-based holocentromeres influence genome architecture and karyotype evolution.</title>
        <authorList>
            <person name="Hofstatter P.G."/>
            <person name="Thangavel G."/>
            <person name="Lux T."/>
            <person name="Neumann P."/>
            <person name="Vondrak T."/>
            <person name="Novak P."/>
            <person name="Zhang M."/>
            <person name="Costa L."/>
            <person name="Castellani M."/>
            <person name="Scott A."/>
            <person name="Toegelov H."/>
            <person name="Fuchs J."/>
            <person name="Mata-Sucre Y."/>
            <person name="Dias Y."/>
            <person name="Vanzela A.L.L."/>
            <person name="Huettel B."/>
            <person name="Almeida C.C.S."/>
            <person name="Simkova H."/>
            <person name="Souza G."/>
            <person name="Pedrosa-Harand A."/>
            <person name="Macas J."/>
            <person name="Mayer K.F.X."/>
            <person name="Houben A."/>
            <person name="Marques A."/>
        </authorList>
    </citation>
    <scope>NUCLEOTIDE SEQUENCE [LARGE SCALE GENOMIC DNA]</scope>
    <source>
        <strain evidence="4">RhyTen1mFocal</strain>
    </source>
</reference>
<feature type="domain" description="At4g15545-like C-terminal" evidence="3">
    <location>
        <begin position="270"/>
        <end position="335"/>
    </location>
</feature>
<organism evidence="4 5">
    <name type="scientific">Rhynchospora tenuis</name>
    <dbReference type="NCBI Taxonomy" id="198213"/>
    <lineage>
        <taxon>Eukaryota</taxon>
        <taxon>Viridiplantae</taxon>
        <taxon>Streptophyta</taxon>
        <taxon>Embryophyta</taxon>
        <taxon>Tracheophyta</taxon>
        <taxon>Spermatophyta</taxon>
        <taxon>Magnoliopsida</taxon>
        <taxon>Liliopsida</taxon>
        <taxon>Poales</taxon>
        <taxon>Cyperaceae</taxon>
        <taxon>Cyperoideae</taxon>
        <taxon>Rhynchosporeae</taxon>
        <taxon>Rhynchospora</taxon>
    </lineage>
</organism>
<dbReference type="Proteomes" id="UP001210211">
    <property type="component" value="Unassembled WGS sequence"/>
</dbReference>
<dbReference type="AlphaFoldDB" id="A0AAD5ZIR6"/>